<dbReference type="FunFam" id="3.30.300.30:FF:000033">
    <property type="entry name" value="Nonribosomal siderophore peptide synthase SidC"/>
    <property type="match status" value="1"/>
</dbReference>
<dbReference type="SUPFAM" id="SSF47336">
    <property type="entry name" value="ACP-like"/>
    <property type="match status" value="4"/>
</dbReference>
<dbReference type="Gene3D" id="3.40.50.12780">
    <property type="entry name" value="N-terminal domain of ligase-like"/>
    <property type="match status" value="2"/>
</dbReference>
<dbReference type="PANTHER" id="PTHR45527:SF2">
    <property type="entry name" value="FERRICROCIN SYNTHETASE (NONRIBOSOMAL PEPTIDE SIDEROPHORE SYNTHASE ) (EUROFUNG)"/>
    <property type="match status" value="1"/>
</dbReference>
<comment type="caution">
    <text evidence="8">The sequence shown here is derived from an EMBL/GenBank/DDBJ whole genome shotgun (WGS) entry which is preliminary data.</text>
</comment>
<evidence type="ECO:0000256" key="2">
    <source>
        <dbReference type="ARBA" id="ARBA00022450"/>
    </source>
</evidence>
<dbReference type="FunFam" id="3.30.559.30:FF:000014">
    <property type="entry name" value="Nonribosomal siderophore peptide synthase SidC"/>
    <property type="match status" value="1"/>
</dbReference>
<dbReference type="Gene3D" id="3.30.300.30">
    <property type="match status" value="2"/>
</dbReference>
<dbReference type="CDD" id="cd19542">
    <property type="entry name" value="CT_NRPS-like"/>
    <property type="match status" value="2"/>
</dbReference>
<evidence type="ECO:0000256" key="5">
    <source>
        <dbReference type="ARBA" id="ARBA00029454"/>
    </source>
</evidence>
<evidence type="ECO:0000256" key="1">
    <source>
        <dbReference type="ARBA" id="ARBA00004924"/>
    </source>
</evidence>
<dbReference type="InterPro" id="IPR042099">
    <property type="entry name" value="ANL_N_sf"/>
</dbReference>
<feature type="region of interest" description="Disordered" evidence="6">
    <location>
        <begin position="1"/>
        <end position="72"/>
    </location>
</feature>
<dbReference type="SMART" id="SM01294">
    <property type="entry name" value="PKS_PP_betabranch"/>
    <property type="match status" value="1"/>
</dbReference>
<dbReference type="GO" id="GO:0005737">
    <property type="term" value="C:cytoplasm"/>
    <property type="evidence" value="ECO:0007669"/>
    <property type="project" value="TreeGrafter"/>
</dbReference>
<feature type="region of interest" description="Disordered" evidence="6">
    <location>
        <begin position="3069"/>
        <end position="3090"/>
    </location>
</feature>
<dbReference type="Pfam" id="PF00501">
    <property type="entry name" value="AMP-binding"/>
    <property type="match status" value="2"/>
</dbReference>
<accession>A0A8H3IJD2</accession>
<dbReference type="FunFam" id="3.40.50.12780:FF:000024">
    <property type="entry name" value="Nonribosomal siderophore peptide synthase SidC"/>
    <property type="match status" value="2"/>
</dbReference>
<feature type="domain" description="Carrier" evidence="7">
    <location>
        <begin position="846"/>
        <end position="922"/>
    </location>
</feature>
<dbReference type="Pfam" id="PF00550">
    <property type="entry name" value="PP-binding"/>
    <property type="match status" value="4"/>
</dbReference>
<dbReference type="SMART" id="SM00823">
    <property type="entry name" value="PKS_PP"/>
    <property type="match status" value="3"/>
</dbReference>
<dbReference type="InterPro" id="IPR001242">
    <property type="entry name" value="Condensation_dom"/>
</dbReference>
<dbReference type="InterPro" id="IPR010071">
    <property type="entry name" value="AA_adenyl_dom"/>
</dbReference>
<feature type="compositionally biased region" description="Polar residues" evidence="6">
    <location>
        <begin position="30"/>
        <end position="51"/>
    </location>
</feature>
<name>A0A8H3IJD2_9LECA</name>
<evidence type="ECO:0000313" key="9">
    <source>
        <dbReference type="Proteomes" id="UP000664534"/>
    </source>
</evidence>
<dbReference type="OrthoDB" id="416786at2759"/>
<dbReference type="Gene3D" id="1.10.1200.10">
    <property type="entry name" value="ACP-like"/>
    <property type="match status" value="4"/>
</dbReference>
<keyword evidence="9" id="KW-1185">Reference proteome</keyword>
<dbReference type="FunFam" id="3.30.300.30:FF:000015">
    <property type="entry name" value="Nonribosomal peptide synthase SidD"/>
    <property type="match status" value="1"/>
</dbReference>
<keyword evidence="2" id="KW-0596">Phosphopantetheine</keyword>
<evidence type="ECO:0000259" key="7">
    <source>
        <dbReference type="PROSITE" id="PS50075"/>
    </source>
</evidence>
<reference evidence="8" key="1">
    <citation type="submission" date="2021-03" db="EMBL/GenBank/DDBJ databases">
        <authorList>
            <person name="Tagirdzhanova G."/>
        </authorList>
    </citation>
    <scope>NUCLEOTIDE SEQUENCE</scope>
</reference>
<dbReference type="SUPFAM" id="SSF56801">
    <property type="entry name" value="Acetyl-CoA synthetase-like"/>
    <property type="match status" value="2"/>
</dbReference>
<evidence type="ECO:0000256" key="3">
    <source>
        <dbReference type="ARBA" id="ARBA00022553"/>
    </source>
</evidence>
<evidence type="ECO:0000313" key="8">
    <source>
        <dbReference type="EMBL" id="CAF9920933.1"/>
    </source>
</evidence>
<feature type="region of interest" description="Disordered" evidence="6">
    <location>
        <begin position="3644"/>
        <end position="3669"/>
    </location>
</feature>
<dbReference type="GO" id="GO:0031169">
    <property type="term" value="P:ferrichrome biosynthetic process"/>
    <property type="evidence" value="ECO:0007669"/>
    <property type="project" value="UniProtKB-ARBA"/>
</dbReference>
<proteinExistence type="inferred from homology"/>
<protein>
    <recommendedName>
        <fullName evidence="7">Carrier domain-containing protein</fullName>
    </recommendedName>
</protein>
<feature type="domain" description="Carrier" evidence="7">
    <location>
        <begin position="3086"/>
        <end position="3159"/>
    </location>
</feature>
<dbReference type="PANTHER" id="PTHR45527">
    <property type="entry name" value="NONRIBOSOMAL PEPTIDE SYNTHETASE"/>
    <property type="match status" value="1"/>
</dbReference>
<dbReference type="EMBL" id="CAJPDT010000026">
    <property type="protein sequence ID" value="CAF9920933.1"/>
    <property type="molecule type" value="Genomic_DNA"/>
</dbReference>
<dbReference type="InterPro" id="IPR045851">
    <property type="entry name" value="AMP-bd_C_sf"/>
</dbReference>
<sequence length="3669" mass="405877">MPARDSMHASPNETGVGFLQNGPDKRGETSLHSPPDANSKTDASSLGNLSPTPFPSLTGLKSRTKAGESKSATIGSRVTLVDLHNATASPDASPIVALQAAWAVILSTYTAAEDDVVYTTLIRSPANHNSDNLDRNVFHATPTRVCLDTPQKWGQIMNASILKHLTESNALALCRSKQPVVSPARHGERSKRGTAIALKSKECTQDGDGFSELSNWLFQDEELAVSLVAWPNRAGFLTLKVVFIDTVLNEISALVLLKQLEDVLAFIIANPAKPIADSVAAVRTSLLSTSNETLDKSTEFDSPATYLHSQFEEFARYSPRRMALDFRKDTYSETSRDNIAWTYEQLNERAEIFATHLVHRFGKLSEEIIPVCMERRPELYVAILGILKTGGAWCPIDVSFPARRRHDLIARTGARILVVDEQKSASNTEDIPQGVVTVDITCLKDNVADLVGIVNVKMGSLAYLIWTSGTTGDPKGVPIHHEAAVTSMRALQKSIPVNVTGGIVRCIQFSQSTFDVFVQDLFYTWGVGGTVISSTQEVMLGSFAKLTTETNATHAHLTPAFAASVSREQCPTLEVITMIGERLPQDVADDWSQDMRAFNTYGPAETTVVSTFRRFGAAGDEVQSGNIGSPLTSVSAYVMRDGRSVMRNAIGELALGGLQLSKGYWKDPEKSSERFVWNEKYSRRLYMTGDLVRQLHDGSLEFIGRTDDLIKIQGIRVELSEISFSLRSCHPLVENIEIQYLDRPDRPSKIIVAFLAAPSVDDSNGTTSRILASEESVSIARSALVEAQKKLPGYMVPKVFLVVNCIPRTSSAKIDKTRLKQIYRSIDLGRWESRLASNDNGPGEAASWSMRESDLIDVVTEVSGTSRDSMRRASDLRSLGIDSIAATILAPLLNAKGFRLSVADILQCQNLDDLSQATEQSHSINGTEKYNLQAFHNEWYYRVSKAVKRNDVFVAPALPLQESLLSESLQNADAYWSSVCLTLDTQVDITRLHEAWLQVVSETEALRTGFIPTAAVLDDDDDDDAVISNSTFMQLIYEEATIDWTCVGLSGTGMKDLAMQRARAVAERYQKDHFKRPPLAITVFDQPNDRVMMISIHHSIRDEASLDLILADLSKSYQNIGGGSKQRHQLREALQVMLPTKNQIDQDEHFWSNALEGFITTDDADSWPDLTGKDMRSEDSAPGLLTQTWTLRTSYKDLQVAAFSLGASSVASILRVAWGILLLEYLETDRVVFAETWSNRFDDFTLADVVGPLMTVLPVPFRAMESARQVLVAQSSFQRESRGHRSIHSRVVRKLLGRSENRVLYPAVFNFLPDLREDSLNSCFSIWKKMNNVVGLTVEHPLALNVVQAANGALEMEILANKSFMSSAHLAVLARQMDACVETILRSPDVPLTQLTLDFPNNLLSVTSVAFSEEVRLAWKQNPTDWVDYYAAVHPHWPAAQVVTSLINEECESESWSFAELRSAYNRVAAFISHNGLVQQMIAVCLDRRIEAYAVILGILASGNIYLPIDEDLPGERKLFLLQDSRAAMFFTTRTLALTFSSTPPESRVIYVDDSTYMEQMVSGLVTATASHLKASDNAYLLYTSGSTGVPKGVLVGRGNLCSFIEGLSEFISPLIPGMKELPGKGKYLGLASRAFDVHIAEMFLAWRQGLAAVTAPRTMLLDNLELALRKLKITHASFVPSLIDQVGLDPANVPDLHYLGVGGEKMSRPVIDTWASNENAALVNAYGPTEMSIGCTAAEVTRESNLRNVGRPYGNSVAHVLVPGSNVYTLRGVAGELCFTGDLVANGYLNRPDAKGFVDNSNGKRMYRTGDIVRLMADDTLEYLRREDDQTKVRGQRLELGEITEAIRSIAETMLGLSKIDVATMVAQHPKLSRSQLVSFVVPIPHLKIAPDILEILSSASDCTIASKIQDGCRKVLPAYMVPDEVIPLTKLPLAPSSGKADIKRLKFLFADTPIADLSNPTSSEQPDQPTHRELTEAEKIVRGAVMRTLGVEAAEVTTYTNIFRLGLDSLSAISLTIKLQKLGYDCTVSSVLRNPFVEQLALLPQGDQKKRVRTDRLKQTRSKLAKLDTKFRATHSHGLCENSIQAVKPCVPLQETLVATSLENKSCAIYVNHVELRLSTEIDCARLYKAWAKVVADHEILRTCFQAFEDGFVQVVFEYEECGSVLWEEITTSDPESASRLQQTESATEIISGIARKAPMRLTLFRSTSDHGHPILLLSIHHALYDGASLTILLQELTTRYHSAIPSSHTAFDSLIEYVCSQDQEASKDFWRKYLAHHRPTSIVDQTNTTNEHLNKDVFHTLDRTFASSLAELEDFSSSISGTLTSVIQAVFGIILAQTLNVHDVVFGAVLSGRTVPIENPYTIVAPCITTIPQRLNLRTECSNVMSIVKEAQQGFVASLEFQHTALRHIHRWLGAEKPLFDCLISYVQKQDSKSSPHPPLWTELKSSMPNDFPLSIEVESDHEAGRMRAHCVFSPAFGDLYRATSFLESIDLLLGALVRRESVTTEDLGFTNNVAIEFRSKPQIWDESHWSPRELKMRELAAEICGTSAKEITKGASFFSLGIDSITAIQFAQRLRHSGMECSSAEVMRHPCIAALAQNFANLPHHINSMEELSERPQEQSMMYTVPEIPVLSPRDAVTDVYACTPLQSSMLTQTLGSGGRLYFHQHAVQLAHHIDIPRLKQAWDYLIAKTEIFRTTFHFSNTVKSWLGAVHKESPDAWVERDVETSTSDSLVHISKHTMFNEEADFKKPPWKATILKTVTGIVLVISMHHSLYDGESMNLIFEDLARLYEGLDVQPRAPFSDAARAISNNKSDAEEFWLQKLDGYENSEVTSLQKAIETNIIEHGTTLKMRIKRVLQGCKDLGVTTQTVALLAYAKSLACVLGRRDVVFGHVVGGRSLAMQGTDEVIGPLFNTVPSRITFDKTYVTNKAAATEIQQSSGDSQPHQHASLGRIQQAWRRKVRDANAQLFDTLFVFQNTVNKASSADGLWTPFNLESVAPTEYSTNFEFEQGKDEAILRITSRKGMTTREELQVWLRDFEQAFQDILEHPQRSVMAFPSSLQSLPLATGSGKSRPSLQDNIEPGPDLDSIRTALSDVSGISPENMSIDASIFSLGLDSISAIKVAATCRKHGYGVSVADVLQGRSLEGICRRLREKTPEQNSHGKNRNALINTESKSKALLLANVKDEDTEDVLPCLAGQIYHLASWRKTRRTMCEAIWTYQCSKRLNVDDLKFAWRRLRERHSVLRTIFVALSPKETVQVVLKPSALNDDSFKFIETAGDPKDRVIDQIKREAKQPFDLFSPPSKLRLIRADTQDFVVLKLHHATYDAWTIQTIVQDLASLYHGIHLPSPPPFEPFIHHTLRSLHTSPEQAYWRQSLKHNQPTLLQPLPRQPATPAPPPTTPFLLLTLTRAIPNLHALETTARHASTTLPTLILLAFARALARRTAVANPTLGLYQTGRSASVNGVERLCAPCLNVLPVVVKDALQRPAGESARALQADLAERVEYEQSYLQDVLELVGCEGGGRTPLFNTFVNILSYEAGRGGPSSTTMSSDALFVPWQIGDIPINAATAEDGKTAVDALDDGFLADENLYLDVVRRVEEDCVDFAIRCDWGLMDEGMVRAFAGEVAEGVVGIVEGIGGEGVEEEGEGSSSEERCGHDDTTGELH</sequence>
<dbReference type="GO" id="GO:0031177">
    <property type="term" value="F:phosphopantetheine binding"/>
    <property type="evidence" value="ECO:0007669"/>
    <property type="project" value="InterPro"/>
</dbReference>
<dbReference type="InterPro" id="IPR009081">
    <property type="entry name" value="PP-bd_ACP"/>
</dbReference>
<dbReference type="GO" id="GO:0010106">
    <property type="term" value="P:cellular response to iron ion starvation"/>
    <property type="evidence" value="ECO:0007669"/>
    <property type="project" value="UniProtKB-ARBA"/>
</dbReference>
<feature type="domain" description="Carrier" evidence="7">
    <location>
        <begin position="2531"/>
        <end position="2607"/>
    </location>
</feature>
<dbReference type="NCBIfam" id="TIGR01733">
    <property type="entry name" value="AA-adenyl-dom"/>
    <property type="match status" value="1"/>
</dbReference>
<dbReference type="PROSITE" id="PS00455">
    <property type="entry name" value="AMP_BINDING"/>
    <property type="match status" value="2"/>
</dbReference>
<evidence type="ECO:0000256" key="4">
    <source>
        <dbReference type="ARBA" id="ARBA00022598"/>
    </source>
</evidence>
<feature type="compositionally biased region" description="Polar residues" evidence="6">
    <location>
        <begin position="3069"/>
        <end position="3081"/>
    </location>
</feature>
<dbReference type="GO" id="GO:0043041">
    <property type="term" value="P:amino acid activation for nonribosomal peptide biosynthetic process"/>
    <property type="evidence" value="ECO:0007669"/>
    <property type="project" value="TreeGrafter"/>
</dbReference>
<dbReference type="Gene3D" id="3.30.559.30">
    <property type="entry name" value="Nonribosomal peptide synthetase, condensation domain"/>
    <property type="match status" value="5"/>
</dbReference>
<dbReference type="InterPro" id="IPR023213">
    <property type="entry name" value="CAT-like_dom_sf"/>
</dbReference>
<evidence type="ECO:0000256" key="6">
    <source>
        <dbReference type="SAM" id="MobiDB-lite"/>
    </source>
</evidence>
<dbReference type="CDD" id="cd05918">
    <property type="entry name" value="A_NRPS_SidN3_like"/>
    <property type="match status" value="1"/>
</dbReference>
<feature type="compositionally biased region" description="Basic and acidic residues" evidence="6">
    <location>
        <begin position="3655"/>
        <end position="3669"/>
    </location>
</feature>
<comment type="pathway">
    <text evidence="1">Siderophore biosynthesis.</text>
</comment>
<keyword evidence="4" id="KW-0436">Ligase</keyword>
<dbReference type="SUPFAM" id="SSF52777">
    <property type="entry name" value="CoA-dependent acyltransferases"/>
    <property type="match status" value="9"/>
</dbReference>
<dbReference type="Proteomes" id="UP000664534">
    <property type="component" value="Unassembled WGS sequence"/>
</dbReference>
<feature type="domain" description="Carrier" evidence="7">
    <location>
        <begin position="1974"/>
        <end position="2050"/>
    </location>
</feature>
<dbReference type="GO" id="GO:0016874">
    <property type="term" value="F:ligase activity"/>
    <property type="evidence" value="ECO:0007669"/>
    <property type="project" value="UniProtKB-KW"/>
</dbReference>
<dbReference type="Pfam" id="PF00668">
    <property type="entry name" value="Condensation"/>
    <property type="match status" value="4"/>
</dbReference>
<keyword evidence="3" id="KW-0597">Phosphoprotein</keyword>
<organism evidence="8 9">
    <name type="scientific">Imshaugia aleurites</name>
    <dbReference type="NCBI Taxonomy" id="172621"/>
    <lineage>
        <taxon>Eukaryota</taxon>
        <taxon>Fungi</taxon>
        <taxon>Dikarya</taxon>
        <taxon>Ascomycota</taxon>
        <taxon>Pezizomycotina</taxon>
        <taxon>Lecanoromycetes</taxon>
        <taxon>OSLEUM clade</taxon>
        <taxon>Lecanoromycetidae</taxon>
        <taxon>Lecanorales</taxon>
        <taxon>Lecanorineae</taxon>
        <taxon>Parmeliaceae</taxon>
        <taxon>Imshaugia</taxon>
    </lineage>
</organism>
<dbReference type="Gene3D" id="3.30.559.10">
    <property type="entry name" value="Chloramphenicol acetyltransferase-like domain"/>
    <property type="match status" value="4"/>
</dbReference>
<dbReference type="InterPro" id="IPR020806">
    <property type="entry name" value="PKS_PP-bd"/>
</dbReference>
<dbReference type="InterPro" id="IPR036736">
    <property type="entry name" value="ACP-like_sf"/>
</dbReference>
<dbReference type="InterPro" id="IPR020845">
    <property type="entry name" value="AMP-binding_CS"/>
</dbReference>
<gene>
    <name evidence="8" type="ORF">IMSHALPRED_005047</name>
</gene>
<comment type="similarity">
    <text evidence="5">Belongs to the NRP synthetase family.</text>
</comment>
<dbReference type="PROSITE" id="PS50075">
    <property type="entry name" value="CARRIER"/>
    <property type="match status" value="4"/>
</dbReference>
<dbReference type="InterPro" id="IPR000873">
    <property type="entry name" value="AMP-dep_synth/lig_dom"/>
</dbReference>